<evidence type="ECO:0000256" key="9">
    <source>
        <dbReference type="RuleBase" id="RU365087"/>
    </source>
</evidence>
<dbReference type="EMBL" id="MFJE01000028">
    <property type="protein sequence ID" value="OGG14016.1"/>
    <property type="molecule type" value="Genomic_DNA"/>
</dbReference>
<name>A0A1F5ZND8_9BACT</name>
<comment type="function">
    <text evidence="9">Involved in protein export. Participates in an early event of protein translocation.</text>
</comment>
<dbReference type="AlphaFoldDB" id="A0A1F5ZND8"/>
<organism evidence="10 11">
    <name type="scientific">Candidatus Gottesmanbacteria bacterium RIFCSPHIGHO2_01_FULL_39_10</name>
    <dbReference type="NCBI Taxonomy" id="1798375"/>
    <lineage>
        <taxon>Bacteria</taxon>
        <taxon>Candidatus Gottesmaniibacteriota</taxon>
    </lineage>
</organism>
<evidence type="ECO:0000313" key="11">
    <source>
        <dbReference type="Proteomes" id="UP000177383"/>
    </source>
</evidence>
<dbReference type="STRING" id="1798375.A2773_00535"/>
<evidence type="ECO:0000256" key="8">
    <source>
        <dbReference type="ARBA" id="ARBA00023136"/>
    </source>
</evidence>
<feature type="transmembrane region" description="Helical" evidence="9">
    <location>
        <begin position="50"/>
        <end position="71"/>
    </location>
</feature>
<comment type="similarity">
    <text evidence="2 9">Belongs to the SecG family.</text>
</comment>
<proteinExistence type="inferred from homology"/>
<keyword evidence="6 9" id="KW-1133">Transmembrane helix</keyword>
<evidence type="ECO:0000256" key="6">
    <source>
        <dbReference type="ARBA" id="ARBA00022989"/>
    </source>
</evidence>
<keyword evidence="4 9" id="KW-0812">Transmembrane</keyword>
<dbReference type="GO" id="GO:0009306">
    <property type="term" value="P:protein secretion"/>
    <property type="evidence" value="ECO:0007669"/>
    <property type="project" value="UniProtKB-UniRule"/>
</dbReference>
<keyword evidence="9" id="KW-1003">Cell membrane</keyword>
<comment type="caution">
    <text evidence="10">The sequence shown here is derived from an EMBL/GenBank/DDBJ whole genome shotgun (WGS) entry which is preliminary data.</text>
</comment>
<dbReference type="PRINTS" id="PR01651">
    <property type="entry name" value="SECGEXPORT"/>
</dbReference>
<dbReference type="NCBIfam" id="TIGR00810">
    <property type="entry name" value="secG"/>
    <property type="match status" value="1"/>
</dbReference>
<reference evidence="10 11" key="1">
    <citation type="journal article" date="2016" name="Nat. Commun.">
        <title>Thousands of microbial genomes shed light on interconnected biogeochemical processes in an aquifer system.</title>
        <authorList>
            <person name="Anantharaman K."/>
            <person name="Brown C.T."/>
            <person name="Hug L.A."/>
            <person name="Sharon I."/>
            <person name="Castelle C.J."/>
            <person name="Probst A.J."/>
            <person name="Thomas B.C."/>
            <person name="Singh A."/>
            <person name="Wilkins M.J."/>
            <person name="Karaoz U."/>
            <person name="Brodie E.L."/>
            <person name="Williams K.H."/>
            <person name="Hubbard S.S."/>
            <person name="Banfield J.F."/>
        </authorList>
    </citation>
    <scope>NUCLEOTIDE SEQUENCE [LARGE SCALE GENOMIC DNA]</scope>
</reference>
<evidence type="ECO:0000313" key="10">
    <source>
        <dbReference type="EMBL" id="OGG14016.1"/>
    </source>
</evidence>
<keyword evidence="3 9" id="KW-0813">Transport</keyword>
<dbReference type="Pfam" id="PF03840">
    <property type="entry name" value="SecG"/>
    <property type="match status" value="1"/>
</dbReference>
<keyword evidence="5 9" id="KW-0653">Protein transport</keyword>
<protein>
    <recommendedName>
        <fullName evidence="9">Protein-export membrane protein SecG</fullName>
    </recommendedName>
</protein>
<dbReference type="GO" id="GO:0005886">
    <property type="term" value="C:plasma membrane"/>
    <property type="evidence" value="ECO:0007669"/>
    <property type="project" value="UniProtKB-SubCell"/>
</dbReference>
<comment type="caution">
    <text evidence="9">Lacks conserved residue(s) required for the propagation of feature annotation.</text>
</comment>
<evidence type="ECO:0000256" key="4">
    <source>
        <dbReference type="ARBA" id="ARBA00022692"/>
    </source>
</evidence>
<keyword evidence="8 9" id="KW-0472">Membrane</keyword>
<evidence type="ECO:0000256" key="1">
    <source>
        <dbReference type="ARBA" id="ARBA00004141"/>
    </source>
</evidence>
<evidence type="ECO:0000256" key="3">
    <source>
        <dbReference type="ARBA" id="ARBA00022448"/>
    </source>
</evidence>
<comment type="subcellular location">
    <subcellularLocation>
        <location evidence="9">Cell membrane</location>
        <topology evidence="9">Multi-pass membrane protein</topology>
    </subcellularLocation>
    <subcellularLocation>
        <location evidence="1">Membrane</location>
        <topology evidence="1">Multi-pass membrane protein</topology>
    </subcellularLocation>
</comment>
<keyword evidence="7 9" id="KW-0811">Translocation</keyword>
<evidence type="ECO:0000256" key="7">
    <source>
        <dbReference type="ARBA" id="ARBA00023010"/>
    </source>
</evidence>
<dbReference type="InterPro" id="IPR004692">
    <property type="entry name" value="SecG"/>
</dbReference>
<evidence type="ECO:0000256" key="5">
    <source>
        <dbReference type="ARBA" id="ARBA00022927"/>
    </source>
</evidence>
<dbReference type="GO" id="GO:0015450">
    <property type="term" value="F:protein-transporting ATPase activity"/>
    <property type="evidence" value="ECO:0007669"/>
    <property type="project" value="UniProtKB-UniRule"/>
</dbReference>
<dbReference type="Proteomes" id="UP000177383">
    <property type="component" value="Unassembled WGS sequence"/>
</dbReference>
<sequence>MRSILLLTNIVLSALVVILILVQGRGGGLGSAWGGGGEMFQTRRGVEKLTLRLTVILILLFFTISMINLFVK</sequence>
<accession>A0A1F5ZND8</accession>
<evidence type="ECO:0000256" key="2">
    <source>
        <dbReference type="ARBA" id="ARBA00008445"/>
    </source>
</evidence>
<gene>
    <name evidence="10" type="ORF">A2773_00535</name>
</gene>